<proteinExistence type="predicted"/>
<dbReference type="InterPro" id="IPR056672">
    <property type="entry name" value="DUF7770"/>
</dbReference>
<evidence type="ECO:0000313" key="2">
    <source>
        <dbReference type="EMBL" id="KIY73170.1"/>
    </source>
</evidence>
<evidence type="ECO:0000313" key="3">
    <source>
        <dbReference type="Proteomes" id="UP000054007"/>
    </source>
</evidence>
<dbReference type="AlphaFoldDB" id="A0A0D7BSF5"/>
<accession>A0A0D7BSF5</accession>
<dbReference type="Pfam" id="PF24968">
    <property type="entry name" value="DUF7770"/>
    <property type="match status" value="1"/>
</dbReference>
<sequence>MDLSNILTHIRDTDSSWGTSRFKVNDLTLPVSKIHFVAHTNEDNAGDGNIPPTNHWSLFMESSSSSSVRIEVAGDSTETMVIVESRTCAFTNDHTHAEAVTVASGTTAATILALIIANGRDKYRCTPVGEGCRFWLSTLANDLARASVISSSSAQVVCESMTKYWPFPKGTSPTVRPIAEGTFI</sequence>
<dbReference type="Proteomes" id="UP000054007">
    <property type="component" value="Unassembled WGS sequence"/>
</dbReference>
<reference evidence="2 3" key="1">
    <citation type="journal article" date="2015" name="Fungal Genet. Biol.">
        <title>Evolution of novel wood decay mechanisms in Agaricales revealed by the genome sequences of Fistulina hepatica and Cylindrobasidium torrendii.</title>
        <authorList>
            <person name="Floudas D."/>
            <person name="Held B.W."/>
            <person name="Riley R."/>
            <person name="Nagy L.G."/>
            <person name="Koehler G."/>
            <person name="Ransdell A.S."/>
            <person name="Younus H."/>
            <person name="Chow J."/>
            <person name="Chiniquy J."/>
            <person name="Lipzen A."/>
            <person name="Tritt A."/>
            <person name="Sun H."/>
            <person name="Haridas S."/>
            <person name="LaButti K."/>
            <person name="Ohm R.A."/>
            <person name="Kues U."/>
            <person name="Blanchette R.A."/>
            <person name="Grigoriev I.V."/>
            <person name="Minto R.E."/>
            <person name="Hibbett D.S."/>
        </authorList>
    </citation>
    <scope>NUCLEOTIDE SEQUENCE [LARGE SCALE GENOMIC DNA]</scope>
    <source>
        <strain evidence="2 3">FP15055 ss-10</strain>
    </source>
</reference>
<gene>
    <name evidence="2" type="ORF">CYLTODRAFT_387154</name>
</gene>
<evidence type="ECO:0000259" key="1">
    <source>
        <dbReference type="Pfam" id="PF24968"/>
    </source>
</evidence>
<dbReference type="OrthoDB" id="3527137at2759"/>
<dbReference type="EMBL" id="KN880437">
    <property type="protein sequence ID" value="KIY73170.1"/>
    <property type="molecule type" value="Genomic_DNA"/>
</dbReference>
<keyword evidence="3" id="KW-1185">Reference proteome</keyword>
<name>A0A0D7BSF5_9AGAR</name>
<protein>
    <recommendedName>
        <fullName evidence="1">DUF7770 domain-containing protein</fullName>
    </recommendedName>
</protein>
<feature type="domain" description="DUF7770" evidence="1">
    <location>
        <begin position="34"/>
        <end position="184"/>
    </location>
</feature>
<organism evidence="2 3">
    <name type="scientific">Cylindrobasidium torrendii FP15055 ss-10</name>
    <dbReference type="NCBI Taxonomy" id="1314674"/>
    <lineage>
        <taxon>Eukaryota</taxon>
        <taxon>Fungi</taxon>
        <taxon>Dikarya</taxon>
        <taxon>Basidiomycota</taxon>
        <taxon>Agaricomycotina</taxon>
        <taxon>Agaricomycetes</taxon>
        <taxon>Agaricomycetidae</taxon>
        <taxon>Agaricales</taxon>
        <taxon>Marasmiineae</taxon>
        <taxon>Physalacriaceae</taxon>
        <taxon>Cylindrobasidium</taxon>
    </lineage>
</organism>